<dbReference type="STRING" id="1150112.SAMN04487893_10330"/>
<dbReference type="Pfam" id="PF04023">
    <property type="entry name" value="FeoA"/>
    <property type="match status" value="1"/>
</dbReference>
<dbReference type="OrthoDB" id="9811076at2"/>
<dbReference type="PANTHER" id="PTHR42954:SF2">
    <property type="entry name" value="FE(2+) TRANSPORT PROTEIN A"/>
    <property type="match status" value="1"/>
</dbReference>
<organism evidence="3 4">
    <name type="scientific">Myroides guanonis</name>
    <dbReference type="NCBI Taxonomy" id="1150112"/>
    <lineage>
        <taxon>Bacteria</taxon>
        <taxon>Pseudomonadati</taxon>
        <taxon>Bacteroidota</taxon>
        <taxon>Flavobacteriia</taxon>
        <taxon>Flavobacteriales</taxon>
        <taxon>Flavobacteriaceae</taxon>
        <taxon>Myroides</taxon>
    </lineage>
</organism>
<evidence type="ECO:0000313" key="3">
    <source>
        <dbReference type="EMBL" id="SFJ06511.1"/>
    </source>
</evidence>
<proteinExistence type="predicted"/>
<gene>
    <name evidence="3" type="ORF">SAMN04487893_10330</name>
</gene>
<dbReference type="InterPro" id="IPR007167">
    <property type="entry name" value="Fe-transptr_FeoA-like"/>
</dbReference>
<dbReference type="Proteomes" id="UP000243887">
    <property type="component" value="Unassembled WGS sequence"/>
</dbReference>
<dbReference type="Gene3D" id="2.30.30.90">
    <property type="match status" value="1"/>
</dbReference>
<dbReference type="SMART" id="SM00899">
    <property type="entry name" value="FeoA"/>
    <property type="match status" value="1"/>
</dbReference>
<dbReference type="InterPro" id="IPR038157">
    <property type="entry name" value="FeoA_core_dom"/>
</dbReference>
<dbReference type="RefSeq" id="WP_090678128.1">
    <property type="nucleotide sequence ID" value="NZ_FORU01000003.1"/>
</dbReference>
<dbReference type="InterPro" id="IPR052713">
    <property type="entry name" value="FeoA"/>
</dbReference>
<evidence type="ECO:0000259" key="2">
    <source>
        <dbReference type="SMART" id="SM00899"/>
    </source>
</evidence>
<feature type="domain" description="Ferrous iron transporter FeoA-like" evidence="2">
    <location>
        <begin position="1"/>
        <end position="75"/>
    </location>
</feature>
<dbReference type="SUPFAM" id="SSF50037">
    <property type="entry name" value="C-terminal domain of transcriptional repressors"/>
    <property type="match status" value="1"/>
</dbReference>
<keyword evidence="4" id="KW-1185">Reference proteome</keyword>
<protein>
    <submittedName>
        <fullName evidence="3">Ferrous iron transport protein A</fullName>
    </submittedName>
</protein>
<evidence type="ECO:0000256" key="1">
    <source>
        <dbReference type="ARBA" id="ARBA00023004"/>
    </source>
</evidence>
<evidence type="ECO:0000313" key="4">
    <source>
        <dbReference type="Proteomes" id="UP000243887"/>
    </source>
</evidence>
<dbReference type="AlphaFoldDB" id="A0A1I3NAY7"/>
<dbReference type="PANTHER" id="PTHR42954">
    <property type="entry name" value="FE(2+) TRANSPORT PROTEIN A"/>
    <property type="match status" value="1"/>
</dbReference>
<dbReference type="GO" id="GO:0046914">
    <property type="term" value="F:transition metal ion binding"/>
    <property type="evidence" value="ECO:0007669"/>
    <property type="project" value="InterPro"/>
</dbReference>
<reference evidence="4" key="1">
    <citation type="submission" date="2016-10" db="EMBL/GenBank/DDBJ databases">
        <authorList>
            <person name="Varghese N."/>
            <person name="Submissions S."/>
        </authorList>
    </citation>
    <scope>NUCLEOTIDE SEQUENCE [LARGE SCALE GENOMIC DNA]</scope>
    <source>
        <strain evidence="4">DSM 26542</strain>
    </source>
</reference>
<keyword evidence="1" id="KW-0408">Iron</keyword>
<accession>A0A1I3NAY7</accession>
<dbReference type="InterPro" id="IPR008988">
    <property type="entry name" value="Transcriptional_repressor_C"/>
</dbReference>
<sequence length="82" mass="9095">MLLSALKKGEKSRIVSIDTNCTNEVYQRFLDLGFVPGALVELQNISPLGDPMAFMIHNTLISLRKIDADKIIVENGKEETSC</sequence>
<name>A0A1I3NAY7_9FLAO</name>
<dbReference type="EMBL" id="FORU01000003">
    <property type="protein sequence ID" value="SFJ06511.1"/>
    <property type="molecule type" value="Genomic_DNA"/>
</dbReference>